<gene>
    <name evidence="2" type="ORF">IAA61_08740</name>
</gene>
<accession>A0A9D1SF97</accession>
<reference evidence="2" key="1">
    <citation type="submission" date="2020-10" db="EMBL/GenBank/DDBJ databases">
        <authorList>
            <person name="Gilroy R."/>
        </authorList>
    </citation>
    <scope>NUCLEOTIDE SEQUENCE</scope>
    <source>
        <strain evidence="2">USAMLcec3-3695</strain>
    </source>
</reference>
<feature type="domain" description="HTH merR-type" evidence="1">
    <location>
        <begin position="1"/>
        <end position="67"/>
    </location>
</feature>
<dbReference type="Proteomes" id="UP000824109">
    <property type="component" value="Unassembled WGS sequence"/>
</dbReference>
<dbReference type="InterPro" id="IPR000551">
    <property type="entry name" value="MerR-type_HTH_dom"/>
</dbReference>
<comment type="caution">
    <text evidence="2">The sequence shown here is derived from an EMBL/GenBank/DDBJ whole genome shotgun (WGS) entry which is preliminary data.</text>
</comment>
<evidence type="ECO:0000313" key="3">
    <source>
        <dbReference type="Proteomes" id="UP000824109"/>
    </source>
</evidence>
<protein>
    <submittedName>
        <fullName evidence="2">MerR family transcriptional regulator</fullName>
    </submittedName>
</protein>
<reference evidence="2" key="2">
    <citation type="journal article" date="2021" name="PeerJ">
        <title>Extensive microbial diversity within the chicken gut microbiome revealed by metagenomics and culture.</title>
        <authorList>
            <person name="Gilroy R."/>
            <person name="Ravi A."/>
            <person name="Getino M."/>
            <person name="Pursley I."/>
            <person name="Horton D.L."/>
            <person name="Alikhan N.F."/>
            <person name="Baker D."/>
            <person name="Gharbi K."/>
            <person name="Hall N."/>
            <person name="Watson M."/>
            <person name="Adriaenssens E.M."/>
            <person name="Foster-Nyarko E."/>
            <person name="Jarju S."/>
            <person name="Secka A."/>
            <person name="Antonio M."/>
            <person name="Oren A."/>
            <person name="Chaudhuri R.R."/>
            <person name="La Ragione R."/>
            <person name="Hildebrand F."/>
            <person name="Pallen M.J."/>
        </authorList>
    </citation>
    <scope>NUCLEOTIDE SEQUENCE</scope>
    <source>
        <strain evidence="2">USAMLcec3-3695</strain>
    </source>
</reference>
<dbReference type="Pfam" id="PF13411">
    <property type="entry name" value="MerR_1"/>
    <property type="match status" value="1"/>
</dbReference>
<dbReference type="Gene3D" id="1.10.1660.10">
    <property type="match status" value="1"/>
</dbReference>
<sequence length="115" mass="13526">MTIEEASKKYCIPIKLLKEYESMELCGTVKRVMGVWQYDDTDIERLSMIMTLHDIGFSKEDIDEYMQLLLSGQNNEECIKMLEQKRKGALSKIHVLEKRIDNIDYLRNEMRSTGN</sequence>
<dbReference type="InterPro" id="IPR009061">
    <property type="entry name" value="DNA-bd_dom_put_sf"/>
</dbReference>
<dbReference type="GO" id="GO:0006355">
    <property type="term" value="P:regulation of DNA-templated transcription"/>
    <property type="evidence" value="ECO:0007669"/>
    <property type="project" value="InterPro"/>
</dbReference>
<proteinExistence type="predicted"/>
<evidence type="ECO:0000259" key="1">
    <source>
        <dbReference type="Pfam" id="PF13411"/>
    </source>
</evidence>
<evidence type="ECO:0000313" key="2">
    <source>
        <dbReference type="EMBL" id="HIU57875.1"/>
    </source>
</evidence>
<dbReference type="AlphaFoldDB" id="A0A9D1SF97"/>
<name>A0A9D1SF97_9FIRM</name>
<dbReference type="GO" id="GO:0003677">
    <property type="term" value="F:DNA binding"/>
    <property type="evidence" value="ECO:0007669"/>
    <property type="project" value="InterPro"/>
</dbReference>
<dbReference type="SUPFAM" id="SSF46955">
    <property type="entry name" value="Putative DNA-binding domain"/>
    <property type="match status" value="1"/>
</dbReference>
<dbReference type="EMBL" id="DVNB01000087">
    <property type="protein sequence ID" value="HIU57875.1"/>
    <property type="molecule type" value="Genomic_DNA"/>
</dbReference>
<organism evidence="2 3">
    <name type="scientific">Candidatus Ornithomonoglobus merdipullorum</name>
    <dbReference type="NCBI Taxonomy" id="2840895"/>
    <lineage>
        <taxon>Bacteria</taxon>
        <taxon>Bacillati</taxon>
        <taxon>Bacillota</taxon>
        <taxon>Clostridia</taxon>
        <taxon>Candidatus Ornithomonoglobus</taxon>
    </lineage>
</organism>